<reference evidence="4" key="1">
    <citation type="journal article" date="2023" name="Commun. Biol.">
        <title>Genome analysis of Parmales, the sister group of diatoms, reveals the evolutionary specialization of diatoms from phago-mixotrophs to photoautotrophs.</title>
        <authorList>
            <person name="Ban H."/>
            <person name="Sato S."/>
            <person name="Yoshikawa S."/>
            <person name="Yamada K."/>
            <person name="Nakamura Y."/>
            <person name="Ichinomiya M."/>
            <person name="Sato N."/>
            <person name="Blanc-Mathieu R."/>
            <person name="Endo H."/>
            <person name="Kuwata A."/>
            <person name="Ogata H."/>
        </authorList>
    </citation>
    <scope>NUCLEOTIDE SEQUENCE [LARGE SCALE GENOMIC DNA]</scope>
    <source>
        <strain evidence="4">NIES 3699</strain>
    </source>
</reference>
<dbReference type="Proteomes" id="UP001165160">
    <property type="component" value="Unassembled WGS sequence"/>
</dbReference>
<accession>A0A9W7FPV0</accession>
<name>A0A9W7FPV0_9STRA</name>
<proteinExistence type="predicted"/>
<sequence>MKEAVEKSKEEEVQVLKQRLEEAVKKVEALAKEKEGEVEREAKEMEFKLQDAKLEEEIVVGEEEEEGEGGEGAIDQLVKGSHTPEDAKTLLKDLGERCGWGTSPDGFALDFELARAIHSLRVAMMQCEDKLDEDDIDDDEADELEEKSAAYNAKYLEVEEHHKEQVLPTASLLVKALERMEVKALERMEGWDTEAGRELAEKNANELLEKNEDVKTKRKVYTDSDAKLQAAKKDPDFDREEKKQLRNQTKELKKIAYEAELAVGIFRPDEGKEGKAARMRDMNVIRAILVSAEAGEKDVEKLDGTRPSLASR</sequence>
<evidence type="ECO:0000313" key="4">
    <source>
        <dbReference type="Proteomes" id="UP001165160"/>
    </source>
</evidence>
<keyword evidence="1" id="KW-0175">Coiled coil</keyword>
<dbReference type="EMBL" id="BRXX01000538">
    <property type="protein sequence ID" value="GMI15990.1"/>
    <property type="molecule type" value="Genomic_DNA"/>
</dbReference>
<feature type="coiled-coil region" evidence="1">
    <location>
        <begin position="6"/>
        <end position="55"/>
    </location>
</feature>
<dbReference type="AlphaFoldDB" id="A0A9W7FPV0"/>
<comment type="caution">
    <text evidence="3">The sequence shown here is derived from an EMBL/GenBank/DDBJ whole genome shotgun (WGS) entry which is preliminary data.</text>
</comment>
<feature type="region of interest" description="Disordered" evidence="2">
    <location>
        <begin position="220"/>
        <end position="245"/>
    </location>
</feature>
<evidence type="ECO:0000313" key="3">
    <source>
        <dbReference type="EMBL" id="GMI15990.1"/>
    </source>
</evidence>
<protein>
    <submittedName>
        <fullName evidence="3">Uncharacterized protein</fullName>
    </submittedName>
</protein>
<keyword evidence="4" id="KW-1185">Reference proteome</keyword>
<evidence type="ECO:0000256" key="1">
    <source>
        <dbReference type="SAM" id="Coils"/>
    </source>
</evidence>
<evidence type="ECO:0000256" key="2">
    <source>
        <dbReference type="SAM" id="MobiDB-lite"/>
    </source>
</evidence>
<organism evidence="3 4">
    <name type="scientific">Triparma verrucosa</name>
    <dbReference type="NCBI Taxonomy" id="1606542"/>
    <lineage>
        <taxon>Eukaryota</taxon>
        <taxon>Sar</taxon>
        <taxon>Stramenopiles</taxon>
        <taxon>Ochrophyta</taxon>
        <taxon>Bolidophyceae</taxon>
        <taxon>Parmales</taxon>
        <taxon>Triparmaceae</taxon>
        <taxon>Triparma</taxon>
    </lineage>
</organism>
<gene>
    <name evidence="3" type="ORF">TrVE_jg1395</name>
</gene>